<organism evidence="1 2">
    <name type="scientific">Grimontia marina</name>
    <dbReference type="NCBI Taxonomy" id="646534"/>
    <lineage>
        <taxon>Bacteria</taxon>
        <taxon>Pseudomonadati</taxon>
        <taxon>Pseudomonadota</taxon>
        <taxon>Gammaproteobacteria</taxon>
        <taxon>Vibrionales</taxon>
        <taxon>Vibrionaceae</taxon>
        <taxon>Grimontia</taxon>
    </lineage>
</organism>
<protein>
    <submittedName>
        <fullName evidence="1">Uncharacterized protein</fullName>
    </submittedName>
</protein>
<proteinExistence type="predicted"/>
<dbReference type="EMBL" id="FIZY01000019">
    <property type="protein sequence ID" value="CZF82636.1"/>
    <property type="molecule type" value="Genomic_DNA"/>
</dbReference>
<dbReference type="RefSeq" id="WP_062709494.1">
    <property type="nucleotide sequence ID" value="NZ_CAWRCI010000019.1"/>
</dbReference>
<reference evidence="2" key="1">
    <citation type="submission" date="2016-02" db="EMBL/GenBank/DDBJ databases">
        <authorList>
            <person name="Rodrigo-Torres Lidia"/>
            <person name="Arahal R.David."/>
        </authorList>
    </citation>
    <scope>NUCLEOTIDE SEQUENCE [LARGE SCALE GENOMIC DNA]</scope>
    <source>
        <strain evidence="2">CECT 8713</strain>
    </source>
</reference>
<sequence length="72" mass="7825">MKNENIVIGVSKELSIDKAIENAMESIPFSAPADGYVVSKILEIKIVTGTNLAGVNKKELMVTISWGYNIDI</sequence>
<gene>
    <name evidence="1" type="ORF">GMA8713_02299</name>
</gene>
<dbReference type="Proteomes" id="UP000073601">
    <property type="component" value="Unassembled WGS sequence"/>
</dbReference>
<keyword evidence="2" id="KW-1185">Reference proteome</keyword>
<accession>A0A128F8K8</accession>
<evidence type="ECO:0000313" key="2">
    <source>
        <dbReference type="Proteomes" id="UP000073601"/>
    </source>
</evidence>
<evidence type="ECO:0000313" key="1">
    <source>
        <dbReference type="EMBL" id="CZF82636.1"/>
    </source>
</evidence>
<name>A0A128F8K8_9GAMM</name>
<dbReference type="AlphaFoldDB" id="A0A128F8K8"/>